<keyword evidence="1" id="KW-0813">Transport</keyword>
<dbReference type="SMART" id="SM00382">
    <property type="entry name" value="AAA"/>
    <property type="match status" value="1"/>
</dbReference>
<dbReference type="InterPro" id="IPR017911">
    <property type="entry name" value="MacB-like_ATP-bd"/>
</dbReference>
<keyword evidence="2" id="KW-0547">Nucleotide-binding</keyword>
<dbReference type="GO" id="GO:0005524">
    <property type="term" value="F:ATP binding"/>
    <property type="evidence" value="ECO:0007669"/>
    <property type="project" value="UniProtKB-KW"/>
</dbReference>
<gene>
    <name evidence="5" type="ORF">GCM10009855_17270</name>
</gene>
<evidence type="ECO:0000313" key="5">
    <source>
        <dbReference type="EMBL" id="GAA2378211.1"/>
    </source>
</evidence>
<dbReference type="PROSITE" id="PS50893">
    <property type="entry name" value="ABC_TRANSPORTER_2"/>
    <property type="match status" value="1"/>
</dbReference>
<sequence>MTLTDIDLTYPDGDSVVRAVRGVSLHVEPGTTVALTGPSGCGKSSVLAVAGALIRPDSGTVRIGDRCLDGLDAEALARVRRERIGLIFQNDNLVPGLTAEEQLLLAAHVAGRRPSRHRAQARELLSAVGLDGAFGRRPGQLSGGMRQRVNIARALMNGPQVLLIDEPTSALDSTRGTQIVELLTELARDRGIASLLVTHDLQTVTGVDGVLEMKDGALLAGVGV</sequence>
<feature type="domain" description="ABC transporter" evidence="4">
    <location>
        <begin position="3"/>
        <end position="224"/>
    </location>
</feature>
<dbReference type="InterPro" id="IPR003439">
    <property type="entry name" value="ABC_transporter-like_ATP-bd"/>
</dbReference>
<keyword evidence="6" id="KW-1185">Reference proteome</keyword>
<proteinExistence type="predicted"/>
<dbReference type="InterPro" id="IPR017871">
    <property type="entry name" value="ABC_transporter-like_CS"/>
</dbReference>
<evidence type="ECO:0000256" key="1">
    <source>
        <dbReference type="ARBA" id="ARBA00022448"/>
    </source>
</evidence>
<dbReference type="PANTHER" id="PTHR24220">
    <property type="entry name" value="IMPORT ATP-BINDING PROTEIN"/>
    <property type="match status" value="1"/>
</dbReference>
<reference evidence="5 6" key="1">
    <citation type="journal article" date="2019" name="Int. J. Syst. Evol. Microbiol.">
        <title>The Global Catalogue of Microorganisms (GCM) 10K type strain sequencing project: providing services to taxonomists for standard genome sequencing and annotation.</title>
        <authorList>
            <consortium name="The Broad Institute Genomics Platform"/>
            <consortium name="The Broad Institute Genome Sequencing Center for Infectious Disease"/>
            <person name="Wu L."/>
            <person name="Ma J."/>
        </authorList>
    </citation>
    <scope>NUCLEOTIDE SEQUENCE [LARGE SCALE GENOMIC DNA]</scope>
    <source>
        <strain evidence="5 6">JCM 16227</strain>
    </source>
</reference>
<evidence type="ECO:0000256" key="2">
    <source>
        <dbReference type="ARBA" id="ARBA00022741"/>
    </source>
</evidence>
<dbReference type="InterPro" id="IPR027417">
    <property type="entry name" value="P-loop_NTPase"/>
</dbReference>
<dbReference type="PROSITE" id="PS00211">
    <property type="entry name" value="ABC_TRANSPORTER_1"/>
    <property type="match status" value="1"/>
</dbReference>
<dbReference type="PANTHER" id="PTHR24220:SF685">
    <property type="entry name" value="ABC TRANSPORTER RELATED"/>
    <property type="match status" value="1"/>
</dbReference>
<protein>
    <submittedName>
        <fullName evidence="5">ABC transporter ATP-binding protein</fullName>
    </submittedName>
</protein>
<dbReference type="SUPFAM" id="SSF52540">
    <property type="entry name" value="P-loop containing nucleoside triphosphate hydrolases"/>
    <property type="match status" value="1"/>
</dbReference>
<evidence type="ECO:0000259" key="4">
    <source>
        <dbReference type="PROSITE" id="PS50893"/>
    </source>
</evidence>
<name>A0ABN3HG05_9ACTN</name>
<organism evidence="5 6">
    <name type="scientific">Gordonia cholesterolivorans</name>
    <dbReference type="NCBI Taxonomy" id="559625"/>
    <lineage>
        <taxon>Bacteria</taxon>
        <taxon>Bacillati</taxon>
        <taxon>Actinomycetota</taxon>
        <taxon>Actinomycetes</taxon>
        <taxon>Mycobacteriales</taxon>
        <taxon>Gordoniaceae</taxon>
        <taxon>Gordonia</taxon>
    </lineage>
</organism>
<dbReference type="Pfam" id="PF00005">
    <property type="entry name" value="ABC_tran"/>
    <property type="match status" value="1"/>
</dbReference>
<keyword evidence="3 5" id="KW-0067">ATP-binding</keyword>
<evidence type="ECO:0000256" key="3">
    <source>
        <dbReference type="ARBA" id="ARBA00022840"/>
    </source>
</evidence>
<dbReference type="EMBL" id="BAAARB010000007">
    <property type="protein sequence ID" value="GAA2378211.1"/>
    <property type="molecule type" value="Genomic_DNA"/>
</dbReference>
<dbReference type="Gene3D" id="3.40.50.300">
    <property type="entry name" value="P-loop containing nucleotide triphosphate hydrolases"/>
    <property type="match status" value="1"/>
</dbReference>
<dbReference type="InterPro" id="IPR003593">
    <property type="entry name" value="AAA+_ATPase"/>
</dbReference>
<dbReference type="InterPro" id="IPR015854">
    <property type="entry name" value="ABC_transpr_LolD-like"/>
</dbReference>
<evidence type="ECO:0000313" key="6">
    <source>
        <dbReference type="Proteomes" id="UP001501170"/>
    </source>
</evidence>
<comment type="caution">
    <text evidence="5">The sequence shown here is derived from an EMBL/GenBank/DDBJ whole genome shotgun (WGS) entry which is preliminary data.</text>
</comment>
<dbReference type="CDD" id="cd03255">
    <property type="entry name" value="ABC_MJ0796_LolCDE_FtsE"/>
    <property type="match status" value="1"/>
</dbReference>
<dbReference type="Proteomes" id="UP001501170">
    <property type="component" value="Unassembled WGS sequence"/>
</dbReference>
<accession>A0ABN3HG05</accession>